<dbReference type="SUPFAM" id="SSF56672">
    <property type="entry name" value="DNA/RNA polymerases"/>
    <property type="match status" value="1"/>
</dbReference>
<protein>
    <submittedName>
        <fullName evidence="1">Uncharacterized protein</fullName>
    </submittedName>
</protein>
<evidence type="ECO:0000313" key="2">
    <source>
        <dbReference type="Proteomes" id="UP001152622"/>
    </source>
</evidence>
<organism evidence="1 2">
    <name type="scientific">Synaphobranchus kaupii</name>
    <name type="common">Kaup's arrowtooth eel</name>
    <dbReference type="NCBI Taxonomy" id="118154"/>
    <lineage>
        <taxon>Eukaryota</taxon>
        <taxon>Metazoa</taxon>
        <taxon>Chordata</taxon>
        <taxon>Craniata</taxon>
        <taxon>Vertebrata</taxon>
        <taxon>Euteleostomi</taxon>
        <taxon>Actinopterygii</taxon>
        <taxon>Neopterygii</taxon>
        <taxon>Teleostei</taxon>
        <taxon>Anguilliformes</taxon>
        <taxon>Synaphobranchidae</taxon>
        <taxon>Synaphobranchus</taxon>
    </lineage>
</organism>
<dbReference type="Gene3D" id="3.10.10.10">
    <property type="entry name" value="HIV Type 1 Reverse Transcriptase, subunit A, domain 1"/>
    <property type="match status" value="1"/>
</dbReference>
<dbReference type="InterPro" id="IPR043502">
    <property type="entry name" value="DNA/RNA_pol_sf"/>
</dbReference>
<dbReference type="OrthoDB" id="6262013at2759"/>
<reference evidence="1" key="1">
    <citation type="journal article" date="2023" name="Science">
        <title>Genome structures resolve the early diversification of teleost fishes.</title>
        <authorList>
            <person name="Parey E."/>
            <person name="Louis A."/>
            <person name="Montfort J."/>
            <person name="Bouchez O."/>
            <person name="Roques C."/>
            <person name="Iampietro C."/>
            <person name="Lluch J."/>
            <person name="Castinel A."/>
            <person name="Donnadieu C."/>
            <person name="Desvignes T."/>
            <person name="Floi Bucao C."/>
            <person name="Jouanno E."/>
            <person name="Wen M."/>
            <person name="Mejri S."/>
            <person name="Dirks R."/>
            <person name="Jansen H."/>
            <person name="Henkel C."/>
            <person name="Chen W.J."/>
            <person name="Zahm M."/>
            <person name="Cabau C."/>
            <person name="Klopp C."/>
            <person name="Thompson A.W."/>
            <person name="Robinson-Rechavi M."/>
            <person name="Braasch I."/>
            <person name="Lecointre G."/>
            <person name="Bobe J."/>
            <person name="Postlethwait J.H."/>
            <person name="Berthelot C."/>
            <person name="Roest Crollius H."/>
            <person name="Guiguen Y."/>
        </authorList>
    </citation>
    <scope>NUCLEOTIDE SEQUENCE</scope>
    <source>
        <strain evidence="1">WJC10195</strain>
    </source>
</reference>
<keyword evidence="2" id="KW-1185">Reference proteome</keyword>
<proteinExistence type="predicted"/>
<dbReference type="Proteomes" id="UP001152622">
    <property type="component" value="Chromosome 11"/>
</dbReference>
<dbReference type="EMBL" id="JAINUF010000011">
    <property type="protein sequence ID" value="KAJ8346545.1"/>
    <property type="molecule type" value="Genomic_DNA"/>
</dbReference>
<accession>A0A9Q1EWU8</accession>
<comment type="caution">
    <text evidence="1">The sequence shown here is derived from an EMBL/GenBank/DDBJ whole genome shotgun (WGS) entry which is preliminary data.</text>
</comment>
<gene>
    <name evidence="1" type="ORF">SKAU_G00279460</name>
</gene>
<dbReference type="AlphaFoldDB" id="A0A9Q1EWU8"/>
<sequence length="201" mass="22984">MDPQEEEKQREGVLGSCPQVEVEVGGWKFLCLLDTGWLNVIQHCWGENRPPVQEQLGNACLTWRDPVQIPAHSEVVRWAQVSNGGLAEGQCGLVEGVEDGGEWKVAQGLVRVRGGRVLLRITNVYPFPIELPRWQWQLLELTPHSLFNELWSLLREILESRVIAESASLWAVPVVLMRKKDGAWRFCVDYWWDGKPTFCPR</sequence>
<name>A0A9Q1EWU8_SYNKA</name>
<evidence type="ECO:0000313" key="1">
    <source>
        <dbReference type="EMBL" id="KAJ8346545.1"/>
    </source>
</evidence>